<evidence type="ECO:0000313" key="2">
    <source>
        <dbReference type="EMBL" id="MDQ0252683.1"/>
    </source>
</evidence>
<evidence type="ECO:0000313" key="3">
    <source>
        <dbReference type="Proteomes" id="UP001230005"/>
    </source>
</evidence>
<dbReference type="Proteomes" id="UP001230005">
    <property type="component" value="Unassembled WGS sequence"/>
</dbReference>
<dbReference type="EMBL" id="JAUSUG010000001">
    <property type="protein sequence ID" value="MDQ0252683.1"/>
    <property type="molecule type" value="Genomic_DNA"/>
</dbReference>
<accession>A0ABT9ZQG2</accession>
<keyword evidence="1" id="KW-0812">Transmembrane</keyword>
<keyword evidence="3" id="KW-1185">Reference proteome</keyword>
<gene>
    <name evidence="2" type="ORF">J2S74_000055</name>
</gene>
<comment type="caution">
    <text evidence="2">The sequence shown here is derived from an EMBL/GenBank/DDBJ whole genome shotgun (WGS) entry which is preliminary data.</text>
</comment>
<reference evidence="2 3" key="1">
    <citation type="submission" date="2023-07" db="EMBL/GenBank/DDBJ databases">
        <title>Genomic Encyclopedia of Type Strains, Phase IV (KMG-IV): sequencing the most valuable type-strain genomes for metagenomic binning, comparative biology and taxonomic classification.</title>
        <authorList>
            <person name="Goeker M."/>
        </authorList>
    </citation>
    <scope>NUCLEOTIDE SEQUENCE [LARGE SCALE GENOMIC DNA]</scope>
    <source>
        <strain evidence="2 3">DSM 9768</strain>
    </source>
</reference>
<keyword evidence="1" id="KW-1133">Transmembrane helix</keyword>
<keyword evidence="1" id="KW-0472">Membrane</keyword>
<name>A0ABT9ZQG2_9BACI</name>
<protein>
    <recommendedName>
        <fullName evidence="4">Band 7 domain-containing protein</fullName>
    </recommendedName>
</protein>
<organism evidence="2 3">
    <name type="scientific">Evansella vedderi</name>
    <dbReference type="NCBI Taxonomy" id="38282"/>
    <lineage>
        <taxon>Bacteria</taxon>
        <taxon>Bacillati</taxon>
        <taxon>Bacillota</taxon>
        <taxon>Bacilli</taxon>
        <taxon>Bacillales</taxon>
        <taxon>Bacillaceae</taxon>
        <taxon>Evansella</taxon>
    </lineage>
</organism>
<dbReference type="RefSeq" id="WP_307320365.1">
    <property type="nucleotide sequence ID" value="NZ_JAUSUG010000001.1"/>
</dbReference>
<feature type="transmembrane region" description="Helical" evidence="1">
    <location>
        <begin position="44"/>
        <end position="60"/>
    </location>
</feature>
<proteinExistence type="predicted"/>
<feature type="transmembrane region" description="Helical" evidence="1">
    <location>
        <begin position="12"/>
        <end position="32"/>
    </location>
</feature>
<sequence>MTILVPSWFQSIFNVFSVIFVVLLFGIIVFTINKWIGTKITERTMYVWGIIISIATLLLLETQIKVGYPRQGDIVIDGKGEVVEIKGYDYTLMTTDKDLFFYGNYPLDDVIAYELETEDGQLAEVNIQFTAEEVDTETIRSLFRIYVEEVDYRSTSFPTYFSNASYLNEILIDRFHNNLEEAFKQHEVHELTPEKTSQLVDHIGRQTLNSHEQRMFTIKVDRQY</sequence>
<evidence type="ECO:0008006" key="4">
    <source>
        <dbReference type="Google" id="ProtNLM"/>
    </source>
</evidence>
<evidence type="ECO:0000256" key="1">
    <source>
        <dbReference type="SAM" id="Phobius"/>
    </source>
</evidence>